<dbReference type="EMBL" id="JSVC01000005">
    <property type="protein sequence ID" value="KIC95689.1"/>
    <property type="molecule type" value="Genomic_DNA"/>
</dbReference>
<gene>
    <name evidence="2" type="ORF">OI18_05470</name>
</gene>
<evidence type="ECO:0000313" key="3">
    <source>
        <dbReference type="Proteomes" id="UP000031408"/>
    </source>
</evidence>
<comment type="caution">
    <text evidence="2">The sequence shown here is derived from an EMBL/GenBank/DDBJ whole genome shotgun (WGS) entry which is preliminary data.</text>
</comment>
<feature type="chain" id="PRO_5002134380" description="Outer membrane protein beta-barrel domain-containing protein" evidence="1">
    <location>
        <begin position="20"/>
        <end position="198"/>
    </location>
</feature>
<dbReference type="RefSeq" id="WP_039137849.1">
    <property type="nucleotide sequence ID" value="NZ_JSVC01000005.1"/>
</dbReference>
<evidence type="ECO:0000313" key="2">
    <source>
        <dbReference type="EMBL" id="KIC95689.1"/>
    </source>
</evidence>
<proteinExistence type="predicted"/>
<dbReference type="OrthoDB" id="671476at2"/>
<keyword evidence="1" id="KW-0732">Signal</keyword>
<sequence length="198" mass="21456">MKKILLAASLLLTTAFAGAQTFLHGIGTGFSVTTMKTAETAVFGTLMYNPRFTLTETESSSLTIGLPLTLGFAGEYSYSSYYGEQSDIRYVLNAPLILNMNWGAGSSKITEDRFGFFIGGGFGINTGSFVLEETVIDAGYEYISYEKQNVTTYGPAANAGVRFGVGNKTKNIEVLLSYMKGINDHKPNSYALQAVFNF</sequence>
<dbReference type="Proteomes" id="UP000031408">
    <property type="component" value="Unassembled WGS sequence"/>
</dbReference>
<name>A0A0C1IYX4_9BACT</name>
<protein>
    <recommendedName>
        <fullName evidence="4">Outer membrane protein beta-barrel domain-containing protein</fullName>
    </recommendedName>
</protein>
<dbReference type="AlphaFoldDB" id="A0A0C1IYX4"/>
<accession>A0A0C1IYX4</accession>
<feature type="signal peptide" evidence="1">
    <location>
        <begin position="1"/>
        <end position="19"/>
    </location>
</feature>
<evidence type="ECO:0000256" key="1">
    <source>
        <dbReference type="SAM" id="SignalP"/>
    </source>
</evidence>
<evidence type="ECO:0008006" key="4">
    <source>
        <dbReference type="Google" id="ProtNLM"/>
    </source>
</evidence>
<organism evidence="2 3">
    <name type="scientific">Flavihumibacter solisilvae</name>
    <dbReference type="NCBI Taxonomy" id="1349421"/>
    <lineage>
        <taxon>Bacteria</taxon>
        <taxon>Pseudomonadati</taxon>
        <taxon>Bacteroidota</taxon>
        <taxon>Chitinophagia</taxon>
        <taxon>Chitinophagales</taxon>
        <taxon>Chitinophagaceae</taxon>
        <taxon>Flavihumibacter</taxon>
    </lineage>
</organism>
<keyword evidence="3" id="KW-1185">Reference proteome</keyword>
<reference evidence="2 3" key="1">
    <citation type="submission" date="2014-11" db="EMBL/GenBank/DDBJ databases">
        <title>Genome sequence of Flavihumibacter solisilvae 3-3.</title>
        <authorList>
            <person name="Zhou G."/>
            <person name="Li M."/>
            <person name="Wang G."/>
        </authorList>
    </citation>
    <scope>NUCLEOTIDE SEQUENCE [LARGE SCALE GENOMIC DNA]</scope>
    <source>
        <strain evidence="2 3">3-3</strain>
    </source>
</reference>